<comment type="caution">
    <text evidence="1">The sequence shown here is derived from an EMBL/GenBank/DDBJ whole genome shotgun (WGS) entry which is preliminary data.</text>
</comment>
<dbReference type="Proteomes" id="UP000056450">
    <property type="component" value="Unassembled WGS sequence"/>
</dbReference>
<organism evidence="1 2">
    <name type="scientific">Burkholderia latens</name>
    <dbReference type="NCBI Taxonomy" id="488446"/>
    <lineage>
        <taxon>Bacteria</taxon>
        <taxon>Pseudomonadati</taxon>
        <taxon>Pseudomonadota</taxon>
        <taxon>Betaproteobacteria</taxon>
        <taxon>Burkholderiales</taxon>
        <taxon>Burkholderiaceae</taxon>
        <taxon>Burkholderia</taxon>
        <taxon>Burkholderia cepacia complex</taxon>
    </lineage>
</organism>
<sequence>MTTNDPLSRFHAFITAYEGCRASALASALQVTPMAARALGLINAFPGMTLHELSCVLGGSQGQVIGAAFDLKHFGYIDITEEQNDNRRCVLRPIRDRMFGFDGYQRLVNNMASDAGIAERLEVLLPLYQDVLMKALEELQGDAQSVQYQAQRRILARVA</sequence>
<accession>A0AAP1CFI9</accession>
<dbReference type="EMBL" id="LOTQ01000001">
    <property type="protein sequence ID" value="KVA12914.1"/>
    <property type="molecule type" value="Genomic_DNA"/>
</dbReference>
<dbReference type="SUPFAM" id="SSF46785">
    <property type="entry name" value="Winged helix' DNA-binding domain"/>
    <property type="match status" value="1"/>
</dbReference>
<name>A0AAP1CFI9_9BURK</name>
<dbReference type="Gene3D" id="1.10.10.10">
    <property type="entry name" value="Winged helix-like DNA-binding domain superfamily/Winged helix DNA-binding domain"/>
    <property type="match status" value="1"/>
</dbReference>
<reference evidence="1 2" key="1">
    <citation type="submission" date="2015-11" db="EMBL/GenBank/DDBJ databases">
        <title>Expanding the genomic diversity of Burkholderia species for the development of highly accurate diagnostics.</title>
        <authorList>
            <person name="Sahl J."/>
            <person name="Keim P."/>
            <person name="Wagner D."/>
        </authorList>
    </citation>
    <scope>NUCLEOTIDE SEQUENCE [LARGE SCALE GENOMIC DNA]</scope>
    <source>
        <strain evidence="1 2">RF32-BP12</strain>
    </source>
</reference>
<proteinExistence type="predicted"/>
<protein>
    <submittedName>
        <fullName evidence="1">Uncharacterized protein</fullName>
    </submittedName>
</protein>
<dbReference type="AlphaFoldDB" id="A0AAP1CFI9"/>
<evidence type="ECO:0000313" key="2">
    <source>
        <dbReference type="Proteomes" id="UP000056450"/>
    </source>
</evidence>
<dbReference type="InterPro" id="IPR036388">
    <property type="entry name" value="WH-like_DNA-bd_sf"/>
</dbReference>
<dbReference type="InterPro" id="IPR036390">
    <property type="entry name" value="WH_DNA-bd_sf"/>
</dbReference>
<gene>
    <name evidence="1" type="ORF">WI41_05545</name>
</gene>
<dbReference type="RefSeq" id="WP_059543922.1">
    <property type="nucleotide sequence ID" value="NZ_LOTQ01000001.1"/>
</dbReference>
<evidence type="ECO:0000313" key="1">
    <source>
        <dbReference type="EMBL" id="KVA12914.1"/>
    </source>
</evidence>